<dbReference type="AlphaFoldDB" id="A0A2U3QKD4"/>
<gene>
    <name evidence="6" type="ORF">NBG4_750008</name>
</gene>
<dbReference type="SMART" id="SM00419">
    <property type="entry name" value="HTH_CRP"/>
    <property type="match status" value="1"/>
</dbReference>
<dbReference type="Gene3D" id="1.10.10.10">
    <property type="entry name" value="Winged helix-like DNA-binding domain superfamily/Winged helix DNA-binding domain"/>
    <property type="match status" value="1"/>
</dbReference>
<feature type="domain" description="Cyclic nucleotide-binding" evidence="4">
    <location>
        <begin position="14"/>
        <end position="117"/>
    </location>
</feature>
<dbReference type="PANTHER" id="PTHR24567:SF68">
    <property type="entry name" value="DNA-BINDING TRANSCRIPTIONAL DUAL REGULATOR CRP"/>
    <property type="match status" value="1"/>
</dbReference>
<proteinExistence type="predicted"/>
<keyword evidence="1" id="KW-0805">Transcription regulation</keyword>
<dbReference type="SUPFAM" id="SSF51206">
    <property type="entry name" value="cAMP-binding domain-like"/>
    <property type="match status" value="1"/>
</dbReference>
<sequence>MENVKIEFLQNIELFSSLTDEELIQISSRITVKEFSRNETILLEEETNEYMYIILWGKVKVVQTTEEGKEIILAIHQAEMFFGELSLIDGKTSSATVMAMEDSLIAIISKDNFYALLYSQNKVLENLLRILSLRLREAWKRIHILNFREAPQRIKMLFSILSGENGKKAPEGTIIDMKLTHQEMADMTGLTRETVTRVLGQWQKDGMITVSKDRHIVLGNKFFTP</sequence>
<reference evidence="7" key="1">
    <citation type="submission" date="2018-03" db="EMBL/GenBank/DDBJ databases">
        <authorList>
            <person name="Zecchin S."/>
        </authorList>
    </citation>
    <scope>NUCLEOTIDE SEQUENCE [LARGE SCALE GENOMIC DNA]</scope>
</reference>
<dbReference type="OrthoDB" id="9788438at2"/>
<evidence type="ECO:0000313" key="7">
    <source>
        <dbReference type="Proteomes" id="UP000245125"/>
    </source>
</evidence>
<feature type="domain" description="HTH crp-type" evidence="5">
    <location>
        <begin position="148"/>
        <end position="221"/>
    </location>
</feature>
<dbReference type="InterPro" id="IPR018490">
    <property type="entry name" value="cNMP-bd_dom_sf"/>
</dbReference>
<dbReference type="InterPro" id="IPR012318">
    <property type="entry name" value="HTH_CRP"/>
</dbReference>
<dbReference type="SUPFAM" id="SSF46785">
    <property type="entry name" value="Winged helix' DNA-binding domain"/>
    <property type="match status" value="1"/>
</dbReference>
<dbReference type="Proteomes" id="UP000245125">
    <property type="component" value="Unassembled WGS sequence"/>
</dbReference>
<evidence type="ECO:0000313" key="6">
    <source>
        <dbReference type="EMBL" id="SPQ01849.1"/>
    </source>
</evidence>
<dbReference type="PANTHER" id="PTHR24567">
    <property type="entry name" value="CRP FAMILY TRANSCRIPTIONAL REGULATORY PROTEIN"/>
    <property type="match status" value="1"/>
</dbReference>
<dbReference type="InterPro" id="IPR036390">
    <property type="entry name" value="WH_DNA-bd_sf"/>
</dbReference>
<dbReference type="PROSITE" id="PS51063">
    <property type="entry name" value="HTH_CRP_2"/>
    <property type="match status" value="1"/>
</dbReference>
<evidence type="ECO:0000256" key="1">
    <source>
        <dbReference type="ARBA" id="ARBA00023015"/>
    </source>
</evidence>
<dbReference type="InterPro" id="IPR014710">
    <property type="entry name" value="RmlC-like_jellyroll"/>
</dbReference>
<dbReference type="Pfam" id="PF13545">
    <property type="entry name" value="HTH_Crp_2"/>
    <property type="match status" value="1"/>
</dbReference>
<dbReference type="PRINTS" id="PR00034">
    <property type="entry name" value="HTHCRP"/>
</dbReference>
<evidence type="ECO:0000256" key="3">
    <source>
        <dbReference type="ARBA" id="ARBA00023163"/>
    </source>
</evidence>
<dbReference type="Gene3D" id="2.60.120.10">
    <property type="entry name" value="Jelly Rolls"/>
    <property type="match status" value="1"/>
</dbReference>
<dbReference type="EMBL" id="OUUY01000125">
    <property type="protein sequence ID" value="SPQ01849.1"/>
    <property type="molecule type" value="Genomic_DNA"/>
</dbReference>
<dbReference type="InterPro" id="IPR050397">
    <property type="entry name" value="Env_Response_Regulators"/>
</dbReference>
<dbReference type="GO" id="GO:0003700">
    <property type="term" value="F:DNA-binding transcription factor activity"/>
    <property type="evidence" value="ECO:0007669"/>
    <property type="project" value="TreeGrafter"/>
</dbReference>
<organism evidence="6 7">
    <name type="scientific">Candidatus Sulfobium mesophilum</name>
    <dbReference type="NCBI Taxonomy" id="2016548"/>
    <lineage>
        <taxon>Bacteria</taxon>
        <taxon>Pseudomonadati</taxon>
        <taxon>Nitrospirota</taxon>
        <taxon>Nitrospiria</taxon>
        <taxon>Nitrospirales</taxon>
        <taxon>Nitrospiraceae</taxon>
        <taxon>Candidatus Sulfobium</taxon>
    </lineage>
</organism>
<accession>A0A2U3QKD4</accession>
<evidence type="ECO:0000259" key="5">
    <source>
        <dbReference type="PROSITE" id="PS51063"/>
    </source>
</evidence>
<dbReference type="GO" id="GO:0005829">
    <property type="term" value="C:cytosol"/>
    <property type="evidence" value="ECO:0007669"/>
    <property type="project" value="TreeGrafter"/>
</dbReference>
<dbReference type="InterPro" id="IPR036388">
    <property type="entry name" value="WH-like_DNA-bd_sf"/>
</dbReference>
<dbReference type="SMART" id="SM00100">
    <property type="entry name" value="cNMP"/>
    <property type="match status" value="1"/>
</dbReference>
<keyword evidence="7" id="KW-1185">Reference proteome</keyword>
<keyword evidence="2" id="KW-0238">DNA-binding</keyword>
<evidence type="ECO:0000256" key="2">
    <source>
        <dbReference type="ARBA" id="ARBA00023125"/>
    </source>
</evidence>
<keyword evidence="3" id="KW-0804">Transcription</keyword>
<protein>
    <submittedName>
        <fullName evidence="6">Transcriptional regulator, Crp/Fnr family</fullName>
    </submittedName>
</protein>
<dbReference type="CDD" id="cd00092">
    <property type="entry name" value="HTH_CRP"/>
    <property type="match status" value="1"/>
</dbReference>
<evidence type="ECO:0000259" key="4">
    <source>
        <dbReference type="PROSITE" id="PS50042"/>
    </source>
</evidence>
<dbReference type="Pfam" id="PF00027">
    <property type="entry name" value="cNMP_binding"/>
    <property type="match status" value="1"/>
</dbReference>
<dbReference type="PROSITE" id="PS50042">
    <property type="entry name" value="CNMP_BINDING_3"/>
    <property type="match status" value="1"/>
</dbReference>
<dbReference type="InterPro" id="IPR000595">
    <property type="entry name" value="cNMP-bd_dom"/>
</dbReference>
<dbReference type="CDD" id="cd00038">
    <property type="entry name" value="CAP_ED"/>
    <property type="match status" value="1"/>
</dbReference>
<dbReference type="GO" id="GO:0003677">
    <property type="term" value="F:DNA binding"/>
    <property type="evidence" value="ECO:0007669"/>
    <property type="project" value="UniProtKB-KW"/>
</dbReference>
<name>A0A2U3QKD4_9BACT</name>